<accession>A0ABV7JHX9</accession>
<dbReference type="SMART" id="SM00191">
    <property type="entry name" value="Int_alpha"/>
    <property type="match status" value="2"/>
</dbReference>
<reference evidence="5" key="1">
    <citation type="journal article" date="2019" name="Int. J. Syst. Evol. Microbiol.">
        <title>The Global Catalogue of Microorganisms (GCM) 10K type strain sequencing project: providing services to taxonomists for standard genome sequencing and annotation.</title>
        <authorList>
            <consortium name="The Broad Institute Genomics Platform"/>
            <consortium name="The Broad Institute Genome Sequencing Center for Infectious Disease"/>
            <person name="Wu L."/>
            <person name="Ma J."/>
        </authorList>
    </citation>
    <scope>NUCLEOTIDE SEQUENCE [LARGE SCALE GENOMIC DNA]</scope>
    <source>
        <strain evidence="5">KCTC 42953</strain>
    </source>
</reference>
<dbReference type="InterPro" id="IPR013517">
    <property type="entry name" value="FG-GAP"/>
</dbReference>
<evidence type="ECO:0000313" key="5">
    <source>
        <dbReference type="Proteomes" id="UP001595533"/>
    </source>
</evidence>
<protein>
    <submittedName>
        <fullName evidence="4">Uncharacterized protein</fullName>
    </submittedName>
</protein>
<dbReference type="SUPFAM" id="SSF50965">
    <property type="entry name" value="Galactose oxidase, central domain"/>
    <property type="match status" value="1"/>
</dbReference>
<keyword evidence="1" id="KW-0732">Signal</keyword>
<evidence type="ECO:0000256" key="3">
    <source>
        <dbReference type="ARBA" id="ARBA00023180"/>
    </source>
</evidence>
<evidence type="ECO:0000256" key="2">
    <source>
        <dbReference type="ARBA" id="ARBA00022737"/>
    </source>
</evidence>
<evidence type="ECO:0000256" key="1">
    <source>
        <dbReference type="ARBA" id="ARBA00022729"/>
    </source>
</evidence>
<dbReference type="Gene3D" id="2.130.10.130">
    <property type="entry name" value="Integrin alpha, N-terminal"/>
    <property type="match status" value="2"/>
</dbReference>
<dbReference type="PANTHER" id="PTHR36220:SF1">
    <property type="entry name" value="GAMMA TUBULIN COMPLEX COMPONENT C-TERMINAL DOMAIN-CONTAINING PROTEIN"/>
    <property type="match status" value="1"/>
</dbReference>
<dbReference type="RefSeq" id="WP_077412940.1">
    <property type="nucleotide sequence ID" value="NZ_JBHRTS010000010.1"/>
</dbReference>
<dbReference type="InterPro" id="IPR028994">
    <property type="entry name" value="Integrin_alpha_N"/>
</dbReference>
<dbReference type="EMBL" id="JBHRTS010000010">
    <property type="protein sequence ID" value="MFC3195848.1"/>
    <property type="molecule type" value="Genomic_DNA"/>
</dbReference>
<keyword evidence="2" id="KW-0677">Repeat</keyword>
<keyword evidence="5" id="KW-1185">Reference proteome</keyword>
<dbReference type="Pfam" id="PF14312">
    <property type="entry name" value="FG-GAP_2"/>
    <property type="match status" value="2"/>
</dbReference>
<dbReference type="PANTHER" id="PTHR36220">
    <property type="entry name" value="UNNAMED PRODUCT"/>
    <property type="match status" value="1"/>
</dbReference>
<gene>
    <name evidence="4" type="ORF">ACFODZ_16455</name>
</gene>
<name>A0ABV7JHX9_9GAMM</name>
<dbReference type="Proteomes" id="UP001595533">
    <property type="component" value="Unassembled WGS sequence"/>
</dbReference>
<comment type="caution">
    <text evidence="4">The sequence shown here is derived from an EMBL/GenBank/DDBJ whole genome shotgun (WGS) entry which is preliminary data.</text>
</comment>
<proteinExistence type="predicted"/>
<dbReference type="InterPro" id="IPR013519">
    <property type="entry name" value="Int_alpha_beta-p"/>
</dbReference>
<evidence type="ECO:0000313" key="4">
    <source>
        <dbReference type="EMBL" id="MFC3195848.1"/>
    </source>
</evidence>
<sequence>MKIIVSILVLVINTVSGVVTERSKLYLYEVGTLPTFGYSVLWEENTLFMGSIRSNTDSSINTGAVYVFNKLNEQWVQTDHFWPSDVQRGDFFGYSISKISDLMIVGAPQESNVEVFSGAAYVFQHNGNEWIQISKLKSELPIRYEFFGHTVHENNDRIMVGSTKGIYEFRVNDGVWTMSDFLSSSNPSDSYFFSFDAKDNVMVTADMSDSTLGYRNGSVYLFELKNDSWVNTEQLFPSVMQEDISFGYSVAFDGDRIAVGAIRSYINGPESGSVYIFEKVNGNWVETNIIHPAVPEEHMFFGFSLFLDENKLLVGAPGNAIEDANSYVFEFHLVDSTWIQTAVYQSSNVDPQDRFGTKVTQRGSEVLVTATGAFDEDEQAFAAYFFDNDFIFASGFNQLNEP</sequence>
<dbReference type="InterPro" id="IPR011043">
    <property type="entry name" value="Gal_Oxase/kelch_b-propeller"/>
</dbReference>
<keyword evidence="3" id="KW-0325">Glycoprotein</keyword>
<organism evidence="4 5">
    <name type="scientific">Marinicella sediminis</name>
    <dbReference type="NCBI Taxonomy" id="1792834"/>
    <lineage>
        <taxon>Bacteria</taxon>
        <taxon>Pseudomonadati</taxon>
        <taxon>Pseudomonadota</taxon>
        <taxon>Gammaproteobacteria</taxon>
        <taxon>Lysobacterales</taxon>
        <taxon>Marinicellaceae</taxon>
        <taxon>Marinicella</taxon>
    </lineage>
</organism>
<dbReference type="PROSITE" id="PS51470">
    <property type="entry name" value="FG_GAP"/>
    <property type="match status" value="1"/>
</dbReference>